<comment type="similarity">
    <text evidence="1">Belongs to the short-chain dehydrogenases/reductases (SDR) family.</text>
</comment>
<protein>
    <submittedName>
        <fullName evidence="3">3-oxoacyl-ACP reductase</fullName>
    </submittedName>
</protein>
<evidence type="ECO:0000256" key="2">
    <source>
        <dbReference type="ARBA" id="ARBA00023002"/>
    </source>
</evidence>
<evidence type="ECO:0000256" key="1">
    <source>
        <dbReference type="ARBA" id="ARBA00006484"/>
    </source>
</evidence>
<dbReference type="Pfam" id="PF13561">
    <property type="entry name" value="adh_short_C2"/>
    <property type="match status" value="1"/>
</dbReference>
<gene>
    <name evidence="3" type="ORF">Xbed_00618</name>
</gene>
<dbReference type="GO" id="GO:0016491">
    <property type="term" value="F:oxidoreductase activity"/>
    <property type="evidence" value="ECO:0007669"/>
    <property type="project" value="UniProtKB-KW"/>
</dbReference>
<proteinExistence type="inferred from homology"/>
<evidence type="ECO:0000313" key="4">
    <source>
        <dbReference type="Proteomes" id="UP000194204"/>
    </source>
</evidence>
<name>A0A1Y2SU50_9GAMM</name>
<comment type="caution">
    <text evidence="3">The sequence shown here is derived from an EMBL/GenBank/DDBJ whole genome shotgun (WGS) entry which is preliminary data.</text>
</comment>
<dbReference type="RefSeq" id="WP_086111482.1">
    <property type="nucleotide sequence ID" value="NZ_CAWNHF010000134.1"/>
</dbReference>
<reference evidence="3 4" key="1">
    <citation type="submission" date="2017-01" db="EMBL/GenBank/DDBJ databases">
        <title>Deconstructing symbiosis and pathogenesis requirements using a combined genomic-metabolomic approach.</title>
        <authorList>
            <person name="Tobias N.J."/>
            <person name="Wolff H."/>
            <person name="Djahanschiri B."/>
            <person name="Ebersberger I."/>
            <person name="Bode H.B."/>
        </authorList>
    </citation>
    <scope>NUCLEOTIDE SEQUENCE [LARGE SCALE GENOMIC DNA]</scope>
    <source>
        <strain evidence="3 4">DSM 4764</strain>
    </source>
</reference>
<sequence>MRALIFGAVNQLSSGIAENYISKFEKVYLADINHKNAYIEAKQVRCEYVNFSVDVFDENLVWKAITFVQPTHILNLVGGGDYALMKDLSVSALHKTLNLNFVSAHIISVQFHRYLETNKSIGSIIHVSSVNSVSPARGYVAYSASKAALEGYVRASAIELAPCLRIYALRVGPVEPNTEGLSAQLKRLSVPFHLLEKRLTLARDVAQVAFAIHRYFLWVTGDIITVDGGLLLGNEK</sequence>
<accession>A0A1Y2SU50</accession>
<dbReference type="EMBL" id="MUBK01000003">
    <property type="protein sequence ID" value="OTA21389.1"/>
    <property type="molecule type" value="Genomic_DNA"/>
</dbReference>
<keyword evidence="2" id="KW-0560">Oxidoreductase</keyword>
<dbReference type="Gene3D" id="3.40.50.720">
    <property type="entry name" value="NAD(P)-binding Rossmann-like Domain"/>
    <property type="match status" value="1"/>
</dbReference>
<dbReference type="SUPFAM" id="SSF51735">
    <property type="entry name" value="NAD(P)-binding Rossmann-fold domains"/>
    <property type="match status" value="1"/>
</dbReference>
<dbReference type="STRING" id="40578.Xbed_00618"/>
<dbReference type="PANTHER" id="PTHR43477:SF1">
    <property type="entry name" value="DIHYDROANTICAPSIN 7-DEHYDROGENASE"/>
    <property type="match status" value="1"/>
</dbReference>
<keyword evidence="4" id="KW-1185">Reference proteome</keyword>
<dbReference type="PANTHER" id="PTHR43477">
    <property type="entry name" value="DIHYDROANTICAPSIN 7-DEHYDROGENASE"/>
    <property type="match status" value="1"/>
</dbReference>
<dbReference type="AlphaFoldDB" id="A0A1Y2SU50"/>
<dbReference type="InterPro" id="IPR002347">
    <property type="entry name" value="SDR_fam"/>
</dbReference>
<dbReference type="OrthoDB" id="9806974at2"/>
<dbReference type="InterPro" id="IPR036291">
    <property type="entry name" value="NAD(P)-bd_dom_sf"/>
</dbReference>
<dbReference type="PRINTS" id="PR00081">
    <property type="entry name" value="GDHRDH"/>
</dbReference>
<dbReference type="Proteomes" id="UP000194204">
    <property type="component" value="Unassembled WGS sequence"/>
</dbReference>
<dbReference type="CDD" id="cd05233">
    <property type="entry name" value="SDR_c"/>
    <property type="match status" value="1"/>
</dbReference>
<organism evidence="3 4">
    <name type="scientific">Xenorhabdus beddingii</name>
    <dbReference type="NCBI Taxonomy" id="40578"/>
    <lineage>
        <taxon>Bacteria</taxon>
        <taxon>Pseudomonadati</taxon>
        <taxon>Pseudomonadota</taxon>
        <taxon>Gammaproteobacteria</taxon>
        <taxon>Enterobacterales</taxon>
        <taxon>Morganellaceae</taxon>
        <taxon>Xenorhabdus</taxon>
    </lineage>
</organism>
<evidence type="ECO:0000313" key="3">
    <source>
        <dbReference type="EMBL" id="OTA21389.1"/>
    </source>
</evidence>
<dbReference type="InterPro" id="IPR051122">
    <property type="entry name" value="SDR_DHRS6-like"/>
</dbReference>
<dbReference type="PRINTS" id="PR00080">
    <property type="entry name" value="SDRFAMILY"/>
</dbReference>